<evidence type="ECO:0000259" key="5">
    <source>
        <dbReference type="PROSITE" id="PS51770"/>
    </source>
</evidence>
<comment type="caution">
    <text evidence="6">The sequence shown here is derived from an EMBL/GenBank/DDBJ whole genome shotgun (WGS) entry which is preliminary data.</text>
</comment>
<dbReference type="Gene3D" id="3.10.129.10">
    <property type="entry name" value="Hotdog Thioesterase"/>
    <property type="match status" value="2"/>
</dbReference>
<dbReference type="CDD" id="cd03442">
    <property type="entry name" value="BFIT_BACH"/>
    <property type="match status" value="2"/>
</dbReference>
<evidence type="ECO:0000313" key="6">
    <source>
        <dbReference type="EMBL" id="KAJ8031212.1"/>
    </source>
</evidence>
<dbReference type="GO" id="GO:0047617">
    <property type="term" value="F:fatty acyl-CoA hydrolase activity"/>
    <property type="evidence" value="ECO:0007669"/>
    <property type="project" value="TreeGrafter"/>
</dbReference>
<keyword evidence="3" id="KW-0378">Hydrolase</keyword>
<dbReference type="AlphaFoldDB" id="A0A9Q1H153"/>
<keyword evidence="2" id="KW-0677">Repeat</keyword>
<evidence type="ECO:0000313" key="7">
    <source>
        <dbReference type="Proteomes" id="UP001152320"/>
    </source>
</evidence>
<dbReference type="OrthoDB" id="331699at2759"/>
<dbReference type="GO" id="GO:0006637">
    <property type="term" value="P:acyl-CoA metabolic process"/>
    <property type="evidence" value="ECO:0007669"/>
    <property type="project" value="TreeGrafter"/>
</dbReference>
<dbReference type="PANTHER" id="PTHR12655">
    <property type="entry name" value="ACYL-COA THIOESTERASE"/>
    <property type="match status" value="1"/>
</dbReference>
<evidence type="ECO:0000256" key="4">
    <source>
        <dbReference type="ARBA" id="ARBA00022946"/>
    </source>
</evidence>
<proteinExistence type="inferred from homology"/>
<protein>
    <submittedName>
        <fullName evidence="6">Acyl-coenzyme A thioesterase 9, mitochondrial</fullName>
    </submittedName>
</protein>
<dbReference type="EMBL" id="JAIZAY010000013">
    <property type="protein sequence ID" value="KAJ8031212.1"/>
    <property type="molecule type" value="Genomic_DNA"/>
</dbReference>
<accession>A0A9Q1H153</accession>
<feature type="domain" description="HotDog ACOT-type" evidence="5">
    <location>
        <begin position="299"/>
        <end position="411"/>
    </location>
</feature>
<dbReference type="InterPro" id="IPR029069">
    <property type="entry name" value="HotDog_dom_sf"/>
</dbReference>
<sequence>MAAPVRSFLSCLLRQNIAVRRLSSTSSTLPTIFEVREKIKSIVSASQAWTPGIQRSEEEKGTDTPIKQSDLAERTMKDSYSEAVIPLSDPLVREKYINHFSTLRIGRLLEDLDTMGVFISYKHNMPDPNQKTSPLTIVTGLVDRLGKDRLGLVDRVGLVDRLDLFTKVVGIEHDLKLTGNVTWVGTSSLEVSMTVHRMNDGSEEEIITTTFVNVARNSANKKAAVCHPLKATTPLEESLITEGEQKKLLRQQRSRESLLKNAPTAYERELVHNIFVDTLEPGVSSFSVRRMPPNSVWMDSTKLKNALLCFPQERNIHNKIFGGYLMRQATEIAYTNAILFCRGRAYIRAVGNIQFKKPVEIGSVIFYSSEIAYVEDKYMQIRVHTEVEDVKSGRRDTTNVFHFTIESDSALPKVVPKTYGESMLYLSGRRQFMNFKSRNDDL</sequence>
<name>A0A9Q1H153_HOLLE</name>
<evidence type="ECO:0000256" key="2">
    <source>
        <dbReference type="ARBA" id="ARBA00022737"/>
    </source>
</evidence>
<dbReference type="Proteomes" id="UP001152320">
    <property type="component" value="Chromosome 13"/>
</dbReference>
<dbReference type="InterPro" id="IPR033120">
    <property type="entry name" value="HOTDOG_ACOT"/>
</dbReference>
<keyword evidence="4" id="KW-0809">Transit peptide</keyword>
<gene>
    <name evidence="6" type="ORF">HOLleu_27869</name>
</gene>
<evidence type="ECO:0000256" key="1">
    <source>
        <dbReference type="ARBA" id="ARBA00010458"/>
    </source>
</evidence>
<reference evidence="6" key="1">
    <citation type="submission" date="2021-10" db="EMBL/GenBank/DDBJ databases">
        <title>Tropical sea cucumber genome reveals ecological adaptation and Cuvierian tubules defense mechanism.</title>
        <authorList>
            <person name="Chen T."/>
        </authorList>
    </citation>
    <scope>NUCLEOTIDE SEQUENCE</scope>
    <source>
        <strain evidence="6">Nanhai2018</strain>
        <tissue evidence="6">Muscle</tissue>
    </source>
</reference>
<dbReference type="FunFam" id="3.10.129.10:FF:000012">
    <property type="entry name" value="Acyl-coenzyme A thioesterase 9, mitochondrial"/>
    <property type="match status" value="1"/>
</dbReference>
<evidence type="ECO:0000256" key="3">
    <source>
        <dbReference type="ARBA" id="ARBA00022801"/>
    </source>
</evidence>
<organism evidence="6 7">
    <name type="scientific">Holothuria leucospilota</name>
    <name type="common">Black long sea cucumber</name>
    <name type="synonym">Mertensiothuria leucospilota</name>
    <dbReference type="NCBI Taxonomy" id="206669"/>
    <lineage>
        <taxon>Eukaryota</taxon>
        <taxon>Metazoa</taxon>
        <taxon>Echinodermata</taxon>
        <taxon>Eleutherozoa</taxon>
        <taxon>Echinozoa</taxon>
        <taxon>Holothuroidea</taxon>
        <taxon>Aspidochirotacea</taxon>
        <taxon>Aspidochirotida</taxon>
        <taxon>Holothuriidae</taxon>
        <taxon>Holothuria</taxon>
    </lineage>
</organism>
<dbReference type="PANTHER" id="PTHR12655:SF0">
    <property type="entry name" value="ACYL-COENZYME A THIOESTERASE 9, MITOCHONDRIAL"/>
    <property type="match status" value="1"/>
</dbReference>
<comment type="similarity">
    <text evidence="1">Belongs to the acyl coenzyme A hydrolase family.</text>
</comment>
<dbReference type="PROSITE" id="PS51770">
    <property type="entry name" value="HOTDOG_ACOT"/>
    <property type="match status" value="1"/>
</dbReference>
<dbReference type="SUPFAM" id="SSF54637">
    <property type="entry name" value="Thioesterase/thiol ester dehydrase-isomerase"/>
    <property type="match status" value="2"/>
</dbReference>
<dbReference type="GO" id="GO:0005739">
    <property type="term" value="C:mitochondrion"/>
    <property type="evidence" value="ECO:0007669"/>
    <property type="project" value="TreeGrafter"/>
</dbReference>
<keyword evidence="7" id="KW-1185">Reference proteome</keyword>